<dbReference type="GeneID" id="25294086"/>
<feature type="transmembrane region" description="Helical" evidence="1">
    <location>
        <begin position="171"/>
        <end position="189"/>
    </location>
</feature>
<feature type="transmembrane region" description="Helical" evidence="1">
    <location>
        <begin position="144"/>
        <end position="165"/>
    </location>
</feature>
<dbReference type="InterPro" id="IPR046529">
    <property type="entry name" value="DUF6594"/>
</dbReference>
<dbReference type="Pfam" id="PF20237">
    <property type="entry name" value="DUF6594"/>
    <property type="match status" value="2"/>
</dbReference>
<dbReference type="STRING" id="1442369.A0A0D2H409"/>
<feature type="domain" description="DUF6594" evidence="2">
    <location>
        <begin position="46"/>
        <end position="208"/>
    </location>
</feature>
<dbReference type="RefSeq" id="XP_013272279.1">
    <property type="nucleotide sequence ID" value="XM_013416825.1"/>
</dbReference>
<evidence type="ECO:0000313" key="4">
    <source>
        <dbReference type="Proteomes" id="UP000053617"/>
    </source>
</evidence>
<dbReference type="VEuPathDB" id="FungiDB:Z518_06015"/>
<keyword evidence="1" id="KW-0472">Membrane</keyword>
<reference evidence="3 4" key="1">
    <citation type="submission" date="2015-01" db="EMBL/GenBank/DDBJ databases">
        <title>The Genome Sequence of Rhinocladiella mackenzie CBS 650.93.</title>
        <authorList>
            <consortium name="The Broad Institute Genomics Platform"/>
            <person name="Cuomo C."/>
            <person name="de Hoog S."/>
            <person name="Gorbushina A."/>
            <person name="Stielow B."/>
            <person name="Teixiera M."/>
            <person name="Abouelleil A."/>
            <person name="Chapman S.B."/>
            <person name="Priest M."/>
            <person name="Young S.K."/>
            <person name="Wortman J."/>
            <person name="Nusbaum C."/>
            <person name="Birren B."/>
        </authorList>
    </citation>
    <scope>NUCLEOTIDE SEQUENCE [LARGE SCALE GENOMIC DNA]</scope>
    <source>
        <strain evidence="3 4">CBS 650.93</strain>
    </source>
</reference>
<feature type="domain" description="DUF6594" evidence="2">
    <location>
        <begin position="7"/>
        <end position="45"/>
    </location>
</feature>
<proteinExistence type="predicted"/>
<dbReference type="Proteomes" id="UP000053617">
    <property type="component" value="Unassembled WGS sequence"/>
</dbReference>
<sequence length="234" mass="25842">MVCPSGYSRVAAEMSGDKSLAIFRRFDELNILRLLRLQEEICQLQLMPKLKEYNELLLQVYHLSKLESPNATQLTSFQILARDNNMPVMTWGAYPSMTRPPFMDAFVDMFHWFCGGCPNVGRVIGDRAKIVSYRQSTINKAGNVMATILASTLPVVTIFVLNSLHNTNRRIGLTTVFIAIFALVLVTFTSARRVEIFAATATFAAVEVVFIGSAISSTTNAATASTNATTLEAM</sequence>
<feature type="transmembrane region" description="Helical" evidence="1">
    <location>
        <begin position="196"/>
        <end position="215"/>
    </location>
</feature>
<keyword evidence="1" id="KW-0812">Transmembrane</keyword>
<dbReference type="PANTHER" id="PTHR34502:SF5">
    <property type="entry name" value="DUF6594 DOMAIN-CONTAINING PROTEIN"/>
    <property type="match status" value="1"/>
</dbReference>
<organism evidence="3 4">
    <name type="scientific">Rhinocladiella mackenziei CBS 650.93</name>
    <dbReference type="NCBI Taxonomy" id="1442369"/>
    <lineage>
        <taxon>Eukaryota</taxon>
        <taxon>Fungi</taxon>
        <taxon>Dikarya</taxon>
        <taxon>Ascomycota</taxon>
        <taxon>Pezizomycotina</taxon>
        <taxon>Eurotiomycetes</taxon>
        <taxon>Chaetothyriomycetidae</taxon>
        <taxon>Chaetothyriales</taxon>
        <taxon>Herpotrichiellaceae</taxon>
        <taxon>Rhinocladiella</taxon>
    </lineage>
</organism>
<dbReference type="PANTHER" id="PTHR34502">
    <property type="entry name" value="DUF6594 DOMAIN-CONTAINING PROTEIN-RELATED"/>
    <property type="match status" value="1"/>
</dbReference>
<evidence type="ECO:0000313" key="3">
    <source>
        <dbReference type="EMBL" id="KIX05143.1"/>
    </source>
</evidence>
<keyword evidence="1" id="KW-1133">Transmembrane helix</keyword>
<evidence type="ECO:0000259" key="2">
    <source>
        <dbReference type="Pfam" id="PF20237"/>
    </source>
</evidence>
<name>A0A0D2H409_9EURO</name>
<gene>
    <name evidence="3" type="ORF">Z518_06015</name>
</gene>
<accession>A0A0D2H409</accession>
<evidence type="ECO:0000256" key="1">
    <source>
        <dbReference type="SAM" id="Phobius"/>
    </source>
</evidence>
<dbReference type="HOGENOM" id="CLU_051118_4_0_1"/>
<protein>
    <submittedName>
        <fullName evidence="3">Rhinocladiella mackenziei CBS 650.93 unplaced genomic scaffold supercont1.4, whole genome shotgun sequence</fullName>
    </submittedName>
</protein>
<dbReference type="OrthoDB" id="3533814at2759"/>
<dbReference type="EMBL" id="KN847478">
    <property type="protein sequence ID" value="KIX05143.1"/>
    <property type="molecule type" value="Genomic_DNA"/>
</dbReference>
<dbReference type="AlphaFoldDB" id="A0A0D2H409"/>
<keyword evidence="4" id="KW-1185">Reference proteome</keyword>